<dbReference type="PANTHER" id="PTHR45138">
    <property type="entry name" value="REGULATORY COMPONENTS OF SENSORY TRANSDUCTION SYSTEM"/>
    <property type="match status" value="1"/>
</dbReference>
<protein>
    <recommendedName>
        <fullName evidence="1">diguanylate cyclase</fullName>
        <ecNumber evidence="1">2.7.7.65</ecNumber>
    </recommendedName>
</protein>
<dbReference type="FunFam" id="3.30.70.270:FF:000001">
    <property type="entry name" value="Diguanylate cyclase domain protein"/>
    <property type="match status" value="1"/>
</dbReference>
<dbReference type="Proteomes" id="UP000584824">
    <property type="component" value="Unassembled WGS sequence"/>
</dbReference>
<gene>
    <name evidence="5" type="ORF">GGQ66_003644</name>
</gene>
<dbReference type="InterPro" id="IPR029787">
    <property type="entry name" value="Nucleotide_cyclase"/>
</dbReference>
<dbReference type="CDD" id="cd01949">
    <property type="entry name" value="GGDEF"/>
    <property type="match status" value="1"/>
</dbReference>
<dbReference type="PANTHER" id="PTHR45138:SF9">
    <property type="entry name" value="DIGUANYLATE CYCLASE DGCM-RELATED"/>
    <property type="match status" value="1"/>
</dbReference>
<proteinExistence type="predicted"/>
<dbReference type="AlphaFoldDB" id="A0A7W6K6B2"/>
<evidence type="ECO:0000256" key="3">
    <source>
        <dbReference type="SAM" id="Phobius"/>
    </source>
</evidence>
<feature type="domain" description="GGDEF" evidence="4">
    <location>
        <begin position="441"/>
        <end position="575"/>
    </location>
</feature>
<reference evidence="5 6" key="1">
    <citation type="submission" date="2020-08" db="EMBL/GenBank/DDBJ databases">
        <title>Genomic Encyclopedia of Type Strains, Phase IV (KMG-IV): sequencing the most valuable type-strain genomes for metagenomic binning, comparative biology and taxonomic classification.</title>
        <authorList>
            <person name="Goeker M."/>
        </authorList>
    </citation>
    <scope>NUCLEOTIDE SEQUENCE [LARGE SCALE GENOMIC DNA]</scope>
    <source>
        <strain evidence="5 6">DSM 26385</strain>
    </source>
</reference>
<dbReference type="Gene3D" id="3.30.70.270">
    <property type="match status" value="1"/>
</dbReference>
<dbReference type="InterPro" id="IPR043128">
    <property type="entry name" value="Rev_trsase/Diguanyl_cyclase"/>
</dbReference>
<keyword evidence="6" id="KW-1185">Reference proteome</keyword>
<evidence type="ECO:0000313" key="5">
    <source>
        <dbReference type="EMBL" id="MBB4105061.1"/>
    </source>
</evidence>
<evidence type="ECO:0000313" key="6">
    <source>
        <dbReference type="Proteomes" id="UP000584824"/>
    </source>
</evidence>
<dbReference type="EC" id="2.7.7.65" evidence="1"/>
<organism evidence="5 6">
    <name type="scientific">Allorhizobium borbori</name>
    <dbReference type="NCBI Taxonomy" id="485907"/>
    <lineage>
        <taxon>Bacteria</taxon>
        <taxon>Pseudomonadati</taxon>
        <taxon>Pseudomonadota</taxon>
        <taxon>Alphaproteobacteria</taxon>
        <taxon>Hyphomicrobiales</taxon>
        <taxon>Rhizobiaceae</taxon>
        <taxon>Rhizobium/Agrobacterium group</taxon>
        <taxon>Allorhizobium</taxon>
    </lineage>
</organism>
<dbReference type="NCBIfam" id="TIGR00254">
    <property type="entry name" value="GGDEF"/>
    <property type="match status" value="1"/>
</dbReference>
<evidence type="ECO:0000256" key="1">
    <source>
        <dbReference type="ARBA" id="ARBA00012528"/>
    </source>
</evidence>
<feature type="transmembrane region" description="Helical" evidence="3">
    <location>
        <begin position="12"/>
        <end position="33"/>
    </location>
</feature>
<comment type="caution">
    <text evidence="5">The sequence shown here is derived from an EMBL/GenBank/DDBJ whole genome shotgun (WGS) entry which is preliminary data.</text>
</comment>
<dbReference type="PROSITE" id="PS50887">
    <property type="entry name" value="GGDEF"/>
    <property type="match status" value="1"/>
</dbReference>
<dbReference type="GO" id="GO:0052621">
    <property type="term" value="F:diguanylate cyclase activity"/>
    <property type="evidence" value="ECO:0007669"/>
    <property type="project" value="UniProtKB-EC"/>
</dbReference>
<dbReference type="InterPro" id="IPR000160">
    <property type="entry name" value="GGDEF_dom"/>
</dbReference>
<comment type="catalytic activity">
    <reaction evidence="2">
        <text>2 GTP = 3',3'-c-di-GMP + 2 diphosphate</text>
        <dbReference type="Rhea" id="RHEA:24898"/>
        <dbReference type="ChEBI" id="CHEBI:33019"/>
        <dbReference type="ChEBI" id="CHEBI:37565"/>
        <dbReference type="ChEBI" id="CHEBI:58805"/>
        <dbReference type="EC" id="2.7.7.65"/>
    </reaction>
</comment>
<sequence length="582" mass="63355">MIQFSIQKLQFVGAVVVGVVCLGLAAIGIWPAYSEMRKYERSIGEFTRFESALLAASNISAERGAANEAMAGGATPETLQGLSQARGVTDDSLRDLKEQFSGEVHASARLKAAFEDVIRRLSRARVAVDDAVRVANGGPEPKAVAKAITTMFAAADEASRLRDQIGGRIVSVTPEIGFEVLMATQASVLREHADRLGSYVVLQLIGLPEDFATYAGVMAAEAVRVEDIVAMLRAYSAAYVDNPTIDRAIADMDLVYLNGALVYAQDVARMTVASERPTVAVFTQRYLPAMKSVDVLRSEIISATFASMMATKVEARHAMLVSAGLGGVVLLVLTGLALVLRFGLFSPFDAARQQINDIANGDFAEPRPVHHLGLELQDMFAKLSFLRSQQQTKHRLEMERHDIVEQLKRLSETDPLTGLFNRRTLYGLAQSILDEVRAETPGVGIVLLDVDRFKLVNDRFGHAVGDHVLQKTAAVLTGNLREGDIVSRYGGEEFLLVLRDVSAEQACAIAETLRKCLAETPIEEMGDERVTASFGVVWCGGESTSSNWDELVNLADRRLYQAKRMGRNRVWAGDVTDMSATG</sequence>
<name>A0A7W6K6B2_9HYPH</name>
<evidence type="ECO:0000259" key="4">
    <source>
        <dbReference type="PROSITE" id="PS50887"/>
    </source>
</evidence>
<keyword evidence="3" id="KW-0472">Membrane</keyword>
<keyword evidence="3" id="KW-0812">Transmembrane</keyword>
<dbReference type="SUPFAM" id="SSF55073">
    <property type="entry name" value="Nucleotide cyclase"/>
    <property type="match status" value="1"/>
</dbReference>
<feature type="transmembrane region" description="Helical" evidence="3">
    <location>
        <begin position="318"/>
        <end position="344"/>
    </location>
</feature>
<dbReference type="EMBL" id="JACIDU010000016">
    <property type="protein sequence ID" value="MBB4105061.1"/>
    <property type="molecule type" value="Genomic_DNA"/>
</dbReference>
<dbReference type="Pfam" id="PF00990">
    <property type="entry name" value="GGDEF"/>
    <property type="match status" value="1"/>
</dbReference>
<dbReference type="RefSeq" id="WP_183794180.1">
    <property type="nucleotide sequence ID" value="NZ_JACIDU010000016.1"/>
</dbReference>
<evidence type="ECO:0000256" key="2">
    <source>
        <dbReference type="ARBA" id="ARBA00034247"/>
    </source>
</evidence>
<dbReference type="SMART" id="SM00267">
    <property type="entry name" value="GGDEF"/>
    <property type="match status" value="1"/>
</dbReference>
<dbReference type="InterPro" id="IPR050469">
    <property type="entry name" value="Diguanylate_Cyclase"/>
</dbReference>
<accession>A0A7W6K6B2</accession>
<keyword evidence="3" id="KW-1133">Transmembrane helix</keyword>